<keyword evidence="4 7" id="KW-0812">Transmembrane</keyword>
<dbReference type="Pfam" id="PF00528">
    <property type="entry name" value="BPD_transp_1"/>
    <property type="match status" value="1"/>
</dbReference>
<dbReference type="InterPro" id="IPR000515">
    <property type="entry name" value="MetI-like"/>
</dbReference>
<dbReference type="PROSITE" id="PS50928">
    <property type="entry name" value="ABC_TM1"/>
    <property type="match status" value="1"/>
</dbReference>
<dbReference type="Proteomes" id="UP000264141">
    <property type="component" value="Unassembled WGS sequence"/>
</dbReference>
<evidence type="ECO:0000313" key="9">
    <source>
        <dbReference type="EMBL" id="HCE16449.1"/>
    </source>
</evidence>
<dbReference type="AlphaFoldDB" id="A0A3D1JCZ1"/>
<dbReference type="EMBL" id="DPBP01000005">
    <property type="protein sequence ID" value="HCE16449.1"/>
    <property type="molecule type" value="Genomic_DNA"/>
</dbReference>
<keyword evidence="5 7" id="KW-1133">Transmembrane helix</keyword>
<feature type="transmembrane region" description="Helical" evidence="7">
    <location>
        <begin position="183"/>
        <end position="214"/>
    </location>
</feature>
<evidence type="ECO:0000256" key="6">
    <source>
        <dbReference type="ARBA" id="ARBA00023136"/>
    </source>
</evidence>
<evidence type="ECO:0000256" key="4">
    <source>
        <dbReference type="ARBA" id="ARBA00022692"/>
    </source>
</evidence>
<sequence>MKELALIDTLPKGTPRFIRRSRRWFVPMSLLLGLAGWHFLAASGWWAPFILPGPLQVAGRFWQALIDGTLLRHTAATLLEVSLGLLAGSLTATVLGYLIARSPALERLLAPYLVASQAVPVVAIAPLLVIWFGPGLFSKVLICALIVFFPVLVNTVVGLRAVPQNLRDLMRSFHATRWQTLRYLEIPAALPVFLGGLRIGATLSVIGAVVGEFIGADRGLGFLINVARGQYDTALVFAVVLTLVGMALGLYGLVLLLERRLLAWQSHPE</sequence>
<accession>A0A3D1JCZ1</accession>
<dbReference type="STRING" id="229919.GCA_001050195_03546"/>
<feature type="transmembrane region" description="Helical" evidence="7">
    <location>
        <begin position="81"/>
        <end position="100"/>
    </location>
</feature>
<keyword evidence="6 7" id="KW-0472">Membrane</keyword>
<feature type="transmembrane region" description="Helical" evidence="7">
    <location>
        <begin position="139"/>
        <end position="162"/>
    </location>
</feature>
<keyword evidence="3" id="KW-1003">Cell membrane</keyword>
<feature type="domain" description="ABC transmembrane type-1" evidence="8">
    <location>
        <begin position="66"/>
        <end position="252"/>
    </location>
</feature>
<evidence type="ECO:0000256" key="7">
    <source>
        <dbReference type="RuleBase" id="RU363032"/>
    </source>
</evidence>
<proteinExistence type="inferred from homology"/>
<dbReference type="Gene3D" id="1.10.3720.10">
    <property type="entry name" value="MetI-like"/>
    <property type="match status" value="1"/>
</dbReference>
<organism evidence="9 10">
    <name type="scientific">Anaerolinea thermolimosa</name>
    <dbReference type="NCBI Taxonomy" id="229919"/>
    <lineage>
        <taxon>Bacteria</taxon>
        <taxon>Bacillati</taxon>
        <taxon>Chloroflexota</taxon>
        <taxon>Anaerolineae</taxon>
        <taxon>Anaerolineales</taxon>
        <taxon>Anaerolineaceae</taxon>
        <taxon>Anaerolinea</taxon>
    </lineage>
</organism>
<evidence type="ECO:0000259" key="8">
    <source>
        <dbReference type="PROSITE" id="PS50928"/>
    </source>
</evidence>
<comment type="similarity">
    <text evidence="7">Belongs to the binding-protein-dependent transport system permease family.</text>
</comment>
<feature type="transmembrane region" description="Helical" evidence="7">
    <location>
        <begin position="234"/>
        <end position="257"/>
    </location>
</feature>
<dbReference type="CDD" id="cd06261">
    <property type="entry name" value="TM_PBP2"/>
    <property type="match status" value="1"/>
</dbReference>
<dbReference type="GO" id="GO:0055085">
    <property type="term" value="P:transmembrane transport"/>
    <property type="evidence" value="ECO:0007669"/>
    <property type="project" value="InterPro"/>
</dbReference>
<dbReference type="PANTHER" id="PTHR30151:SF20">
    <property type="entry name" value="ABC TRANSPORTER PERMEASE PROTEIN HI_0355-RELATED"/>
    <property type="match status" value="1"/>
</dbReference>
<evidence type="ECO:0000256" key="5">
    <source>
        <dbReference type="ARBA" id="ARBA00022989"/>
    </source>
</evidence>
<name>A0A3D1JCZ1_9CHLR</name>
<comment type="caution">
    <text evidence="9">The sequence shown here is derived from an EMBL/GenBank/DDBJ whole genome shotgun (WGS) entry which is preliminary data.</text>
</comment>
<protein>
    <submittedName>
        <fullName evidence="9">ABC transporter permease</fullName>
    </submittedName>
</protein>
<feature type="transmembrane region" description="Helical" evidence="7">
    <location>
        <begin position="24"/>
        <end position="47"/>
    </location>
</feature>
<reference evidence="9 10" key="1">
    <citation type="journal article" date="2018" name="Nat. Biotechnol.">
        <title>A standardized bacterial taxonomy based on genome phylogeny substantially revises the tree of life.</title>
        <authorList>
            <person name="Parks D.H."/>
            <person name="Chuvochina M."/>
            <person name="Waite D.W."/>
            <person name="Rinke C."/>
            <person name="Skarshewski A."/>
            <person name="Chaumeil P.A."/>
            <person name="Hugenholtz P."/>
        </authorList>
    </citation>
    <scope>NUCLEOTIDE SEQUENCE [LARGE SCALE GENOMIC DNA]</scope>
    <source>
        <strain evidence="9">UBA8781</strain>
    </source>
</reference>
<dbReference type="InterPro" id="IPR035906">
    <property type="entry name" value="MetI-like_sf"/>
</dbReference>
<comment type="subcellular location">
    <subcellularLocation>
        <location evidence="1 7">Cell membrane</location>
        <topology evidence="1 7">Multi-pass membrane protein</topology>
    </subcellularLocation>
</comment>
<dbReference type="GO" id="GO:0005886">
    <property type="term" value="C:plasma membrane"/>
    <property type="evidence" value="ECO:0007669"/>
    <property type="project" value="UniProtKB-SubCell"/>
</dbReference>
<evidence type="ECO:0000256" key="1">
    <source>
        <dbReference type="ARBA" id="ARBA00004651"/>
    </source>
</evidence>
<dbReference type="SUPFAM" id="SSF161098">
    <property type="entry name" value="MetI-like"/>
    <property type="match status" value="1"/>
</dbReference>
<dbReference type="PANTHER" id="PTHR30151">
    <property type="entry name" value="ALKANE SULFONATE ABC TRANSPORTER-RELATED, MEMBRANE SUBUNIT"/>
    <property type="match status" value="1"/>
</dbReference>
<evidence type="ECO:0000256" key="3">
    <source>
        <dbReference type="ARBA" id="ARBA00022475"/>
    </source>
</evidence>
<evidence type="ECO:0000313" key="10">
    <source>
        <dbReference type="Proteomes" id="UP000264141"/>
    </source>
</evidence>
<keyword evidence="2 7" id="KW-0813">Transport</keyword>
<feature type="transmembrane region" description="Helical" evidence="7">
    <location>
        <begin position="112"/>
        <end position="133"/>
    </location>
</feature>
<gene>
    <name evidence="9" type="ORF">DEQ80_01185</name>
</gene>
<evidence type="ECO:0000256" key="2">
    <source>
        <dbReference type="ARBA" id="ARBA00022448"/>
    </source>
</evidence>